<feature type="transmembrane region" description="Helical" evidence="1">
    <location>
        <begin position="40"/>
        <end position="56"/>
    </location>
</feature>
<dbReference type="EMBL" id="PYSV01000016">
    <property type="protein sequence ID" value="PTA67010.1"/>
    <property type="molecule type" value="Genomic_DNA"/>
</dbReference>
<reference evidence="2 3" key="1">
    <citation type="submission" date="2018-03" db="EMBL/GenBank/DDBJ databases">
        <title>Draft genome of Deinococcus sp. OD32.</title>
        <authorList>
            <person name="Wang X.-P."/>
            <person name="Du Z.-J."/>
        </authorList>
    </citation>
    <scope>NUCLEOTIDE SEQUENCE [LARGE SCALE GENOMIC DNA]</scope>
    <source>
        <strain evidence="2 3">OD32</strain>
    </source>
</reference>
<protein>
    <submittedName>
        <fullName evidence="2">Uncharacterized protein</fullName>
    </submittedName>
</protein>
<keyword evidence="1" id="KW-0472">Membrane</keyword>
<dbReference type="RefSeq" id="WP_107138947.1">
    <property type="nucleotide sequence ID" value="NZ_PYSV01000016.1"/>
</dbReference>
<sequence length="106" mass="10861">MRAHQLALLLTGALLLGLLGLGLRLQLGRGGGRARWPHHALFFAVCLGTGLGGLLAQRAGQPGAALLPALALLLTMPATRPGQGNHWRRALACAAAFGLGAALTWA</sequence>
<keyword evidence="1" id="KW-1133">Transmembrane helix</keyword>
<comment type="caution">
    <text evidence="2">The sequence shown here is derived from an EMBL/GenBank/DDBJ whole genome shotgun (WGS) entry which is preliminary data.</text>
</comment>
<gene>
    <name evidence="2" type="ORF">C8263_14965</name>
</gene>
<dbReference type="Proteomes" id="UP000240317">
    <property type="component" value="Unassembled WGS sequence"/>
</dbReference>
<evidence type="ECO:0000313" key="2">
    <source>
        <dbReference type="EMBL" id="PTA67010.1"/>
    </source>
</evidence>
<organism evidence="2 3">
    <name type="scientific">Deinococcus arcticus</name>
    <dbReference type="NCBI Taxonomy" id="2136176"/>
    <lineage>
        <taxon>Bacteria</taxon>
        <taxon>Thermotogati</taxon>
        <taxon>Deinococcota</taxon>
        <taxon>Deinococci</taxon>
        <taxon>Deinococcales</taxon>
        <taxon>Deinococcaceae</taxon>
        <taxon>Deinococcus</taxon>
    </lineage>
</organism>
<keyword evidence="3" id="KW-1185">Reference proteome</keyword>
<evidence type="ECO:0000313" key="3">
    <source>
        <dbReference type="Proteomes" id="UP000240317"/>
    </source>
</evidence>
<name>A0A2T3W539_9DEIO</name>
<evidence type="ECO:0000256" key="1">
    <source>
        <dbReference type="SAM" id="Phobius"/>
    </source>
</evidence>
<accession>A0A2T3W539</accession>
<dbReference type="AlphaFoldDB" id="A0A2T3W539"/>
<keyword evidence="1" id="KW-0812">Transmembrane</keyword>
<proteinExistence type="predicted"/>